<organism evidence="1">
    <name type="scientific">freshwater metagenome</name>
    <dbReference type="NCBI Taxonomy" id="449393"/>
    <lineage>
        <taxon>unclassified sequences</taxon>
        <taxon>metagenomes</taxon>
        <taxon>ecological metagenomes</taxon>
    </lineage>
</organism>
<proteinExistence type="predicted"/>
<gene>
    <name evidence="1" type="ORF">UFOPK2355_00118</name>
    <name evidence="2" type="ORF">UFOPK3797_00666</name>
</gene>
<dbReference type="AlphaFoldDB" id="A0A6J6MCH7"/>
<reference evidence="1" key="1">
    <citation type="submission" date="2020-05" db="EMBL/GenBank/DDBJ databases">
        <authorList>
            <person name="Chiriac C."/>
            <person name="Salcher M."/>
            <person name="Ghai R."/>
            <person name="Kavagutti S V."/>
        </authorList>
    </citation>
    <scope>NUCLEOTIDE SEQUENCE</scope>
</reference>
<protein>
    <submittedName>
        <fullName evidence="1">Unannotated protein</fullName>
    </submittedName>
</protein>
<dbReference type="EMBL" id="CAEZXF010000013">
    <property type="protein sequence ID" value="CAB4671881.1"/>
    <property type="molecule type" value="Genomic_DNA"/>
</dbReference>
<dbReference type="EMBL" id="CAFBNN010000076">
    <property type="protein sequence ID" value="CAB4953647.1"/>
    <property type="molecule type" value="Genomic_DNA"/>
</dbReference>
<sequence>MCSTGSGLNDFAANRNELAKIDNSPRFEVITSPVTETISPRSISDFQISSCSSPILSSENMACSSVPSPSRKLAKHNFPVSRLKITLPVTDSIIPVETSIAKSLCLALISESDVVLGTETGYGCAPRFKIAARFSRLIRSCSGRSSSSAIMS</sequence>
<accession>A0A6J6MCH7</accession>
<evidence type="ECO:0000313" key="2">
    <source>
        <dbReference type="EMBL" id="CAB4953647.1"/>
    </source>
</evidence>
<name>A0A6J6MCH7_9ZZZZ</name>
<evidence type="ECO:0000313" key="1">
    <source>
        <dbReference type="EMBL" id="CAB4671881.1"/>
    </source>
</evidence>